<name>A0A1H6K186_9RHOB</name>
<feature type="transmembrane region" description="Helical" evidence="2">
    <location>
        <begin position="20"/>
        <end position="39"/>
    </location>
</feature>
<keyword evidence="2" id="KW-0812">Transmembrane</keyword>
<keyword evidence="2" id="KW-0472">Membrane</keyword>
<evidence type="ECO:0000256" key="1">
    <source>
        <dbReference type="SAM" id="MobiDB-lite"/>
    </source>
</evidence>
<gene>
    <name evidence="3" type="ORF">SAMN04488075_0635</name>
</gene>
<feature type="region of interest" description="Disordered" evidence="1">
    <location>
        <begin position="83"/>
        <end position="114"/>
    </location>
</feature>
<dbReference type="AlphaFoldDB" id="A0A1H6K186"/>
<evidence type="ECO:0000313" key="3">
    <source>
        <dbReference type="EMBL" id="SEH66061.1"/>
    </source>
</evidence>
<accession>A0A1H6K186</accession>
<proteinExistence type="predicted"/>
<reference evidence="4" key="1">
    <citation type="submission" date="2016-10" db="EMBL/GenBank/DDBJ databases">
        <authorList>
            <person name="Varghese N."/>
            <person name="Submissions S."/>
        </authorList>
    </citation>
    <scope>NUCLEOTIDE SEQUENCE [LARGE SCALE GENOMIC DNA]</scope>
    <source>
        <strain evidence="4">DSM 11593</strain>
    </source>
</reference>
<keyword evidence="4" id="KW-1185">Reference proteome</keyword>
<evidence type="ECO:0000313" key="4">
    <source>
        <dbReference type="Proteomes" id="UP000199125"/>
    </source>
</evidence>
<feature type="transmembrane region" description="Helical" evidence="2">
    <location>
        <begin position="51"/>
        <end position="76"/>
    </location>
</feature>
<dbReference type="STRING" id="65735.SAMN04488075_0635"/>
<evidence type="ECO:0000256" key="2">
    <source>
        <dbReference type="SAM" id="Phobius"/>
    </source>
</evidence>
<feature type="compositionally biased region" description="Low complexity" evidence="1">
    <location>
        <begin position="103"/>
        <end position="114"/>
    </location>
</feature>
<protein>
    <submittedName>
        <fullName evidence="3">Uncharacterized protein</fullName>
    </submittedName>
</protein>
<keyword evidence="2" id="KW-1133">Transmembrane helix</keyword>
<dbReference type="Proteomes" id="UP000199125">
    <property type="component" value="Unassembled WGS sequence"/>
</dbReference>
<dbReference type="EMBL" id="FNXG01000001">
    <property type="protein sequence ID" value="SEH66061.1"/>
    <property type="molecule type" value="Genomic_DNA"/>
</dbReference>
<organism evidence="3 4">
    <name type="scientific">Paracoccus alkenifer</name>
    <dbReference type="NCBI Taxonomy" id="65735"/>
    <lineage>
        <taxon>Bacteria</taxon>
        <taxon>Pseudomonadati</taxon>
        <taxon>Pseudomonadota</taxon>
        <taxon>Alphaproteobacteria</taxon>
        <taxon>Rhodobacterales</taxon>
        <taxon>Paracoccaceae</taxon>
        <taxon>Paracoccus</taxon>
    </lineage>
</organism>
<sequence length="114" mass="12136">MPDPEPAMPELVRLYLRNILIGFLLALVFTGLLIGLDVANLRHLTLETRGGWLGIVMLVIFNTIVFAGVQFAIAVMRMAEPGDGPRRGSHAPLTGRAPGGAGVPVAVPARSRRG</sequence>